<sequence length="200" mass="22606">MDLENCTKNLENSLEVKPTSKDASNCNFHVGEFQTLLTNELNDMEPTMNRLIDKHNCSSEIDMKGNGTLNINDGKLDQNMNVNGPLIGVTAPDVLHPYFVTVKHNTTKLPVELDAPNEFTISRKRSIQALCLEIIPLKRKRYIRDTNSLSNNCERLSKGDAVLNLEKNLNQFNINDDEVTMTNNEMENLENRQLNTASKA</sequence>
<proteinExistence type="predicted"/>
<reference evidence="2" key="1">
    <citation type="submission" date="2025-08" db="UniProtKB">
        <authorList>
            <consortium name="RefSeq"/>
        </authorList>
    </citation>
    <scope>IDENTIFICATION</scope>
</reference>
<dbReference type="GeneID" id="107265178"/>
<dbReference type="AlphaFoldDB" id="A0AAJ7FFW8"/>
<dbReference type="Proteomes" id="UP000694920">
    <property type="component" value="Unplaced"/>
</dbReference>
<organism evidence="1 2">
    <name type="scientific">Cephus cinctus</name>
    <name type="common">Wheat stem sawfly</name>
    <dbReference type="NCBI Taxonomy" id="211228"/>
    <lineage>
        <taxon>Eukaryota</taxon>
        <taxon>Metazoa</taxon>
        <taxon>Ecdysozoa</taxon>
        <taxon>Arthropoda</taxon>
        <taxon>Hexapoda</taxon>
        <taxon>Insecta</taxon>
        <taxon>Pterygota</taxon>
        <taxon>Neoptera</taxon>
        <taxon>Endopterygota</taxon>
        <taxon>Hymenoptera</taxon>
        <taxon>Cephoidea</taxon>
        <taxon>Cephidae</taxon>
        <taxon>Cephus</taxon>
    </lineage>
</organism>
<dbReference type="KEGG" id="ccin:107265178"/>
<gene>
    <name evidence="2" type="primary">LOC107265178</name>
</gene>
<evidence type="ECO:0000313" key="1">
    <source>
        <dbReference type="Proteomes" id="UP000694920"/>
    </source>
</evidence>
<keyword evidence="1" id="KW-1185">Reference proteome</keyword>
<dbReference type="RefSeq" id="XP_015589828.1">
    <property type="nucleotide sequence ID" value="XM_015734342.1"/>
</dbReference>
<protein>
    <submittedName>
        <fullName evidence="2">Uncharacterized protein LOC107265178</fullName>
    </submittedName>
</protein>
<name>A0AAJ7FFW8_CEPCN</name>
<evidence type="ECO:0000313" key="2">
    <source>
        <dbReference type="RefSeq" id="XP_015589828.1"/>
    </source>
</evidence>
<accession>A0AAJ7FFW8</accession>